<gene>
    <name evidence="2" type="ORF">HMPREF9695_02289</name>
</gene>
<dbReference type="RefSeq" id="WP_006021010.1">
    <property type="nucleotide sequence ID" value="NZ_KB375282.1"/>
</dbReference>
<evidence type="ECO:0000256" key="1">
    <source>
        <dbReference type="SAM" id="SignalP"/>
    </source>
</evidence>
<evidence type="ECO:0000313" key="3">
    <source>
        <dbReference type="Proteomes" id="UP000001096"/>
    </source>
</evidence>
<organism evidence="2 3">
    <name type="scientific">Afipia broomeae ATCC 49717</name>
    <dbReference type="NCBI Taxonomy" id="883078"/>
    <lineage>
        <taxon>Bacteria</taxon>
        <taxon>Pseudomonadati</taxon>
        <taxon>Pseudomonadota</taxon>
        <taxon>Alphaproteobacteria</taxon>
        <taxon>Hyphomicrobiales</taxon>
        <taxon>Nitrobacteraceae</taxon>
        <taxon>Afipia</taxon>
    </lineage>
</organism>
<dbReference type="eggNOG" id="ENOG5030VN9">
    <property type="taxonomic scope" value="Bacteria"/>
</dbReference>
<keyword evidence="3" id="KW-1185">Reference proteome</keyword>
<accession>K8PCI0</accession>
<reference evidence="2 3" key="1">
    <citation type="submission" date="2012-04" db="EMBL/GenBank/DDBJ databases">
        <title>The Genome Sequence of Afipia broomeae ATCC 49717.</title>
        <authorList>
            <consortium name="The Broad Institute Genome Sequencing Platform"/>
            <person name="Earl A."/>
            <person name="Ward D."/>
            <person name="Feldgarden M."/>
            <person name="Gevers D."/>
            <person name="Huys G."/>
            <person name="Walker B."/>
            <person name="Young S.K."/>
            <person name="Zeng Q."/>
            <person name="Gargeya S."/>
            <person name="Fitzgerald M."/>
            <person name="Haas B."/>
            <person name="Abouelleil A."/>
            <person name="Alvarado L."/>
            <person name="Arachchi H.M."/>
            <person name="Berlin A."/>
            <person name="Chapman S.B."/>
            <person name="Goldberg J."/>
            <person name="Griggs A."/>
            <person name="Gujja S."/>
            <person name="Hansen M."/>
            <person name="Howarth C."/>
            <person name="Imamovic A."/>
            <person name="Larimer J."/>
            <person name="McCowen C."/>
            <person name="Montmayeur A."/>
            <person name="Murphy C."/>
            <person name="Neiman D."/>
            <person name="Pearson M."/>
            <person name="Priest M."/>
            <person name="Roberts A."/>
            <person name="Saif S."/>
            <person name="Shea T."/>
            <person name="Sisk P."/>
            <person name="Sykes S."/>
            <person name="Wortman J."/>
            <person name="Nusbaum C."/>
            <person name="Birren B."/>
        </authorList>
    </citation>
    <scope>NUCLEOTIDE SEQUENCE [LARGE SCALE GENOMIC DNA]</scope>
    <source>
        <strain evidence="2 3">ATCC 49717</strain>
    </source>
</reference>
<proteinExistence type="predicted"/>
<evidence type="ECO:0000313" key="2">
    <source>
        <dbReference type="EMBL" id="EKS38449.1"/>
    </source>
</evidence>
<dbReference type="AlphaFoldDB" id="K8PCI0"/>
<keyword evidence="1" id="KW-0732">Signal</keyword>
<sequence length="288" mass="30774">MFRCGLIAFVALSSVTFPATGWAYEIKPKVPETAFSPKLQPDIVGLSSSTEGSKASPLFEAYLKDLPGVKPETAQQKFGGTNVTYVTAMKFTLAPTSTHPGESMLAVFSSPASANRAYYISRVLGFSAEKQPSKAEMIERVTAKYGQPTAIGDGRMYYFYKAGKVMSVKQKYTPASALEALNAPLNPKAAVALNDANGRGSCVAELKRAQALEKTLDKLVTEAKAANCDALVSVEIFPGITPDRVSKAEFTLIDFKQIISAAKIDADAFAAEKNEALNKTPLGNAPKL</sequence>
<dbReference type="EMBL" id="AGWX01000003">
    <property type="protein sequence ID" value="EKS38449.1"/>
    <property type="molecule type" value="Genomic_DNA"/>
</dbReference>
<comment type="caution">
    <text evidence="2">The sequence shown here is derived from an EMBL/GenBank/DDBJ whole genome shotgun (WGS) entry which is preliminary data.</text>
</comment>
<feature type="chain" id="PRO_5003920091" evidence="1">
    <location>
        <begin position="24"/>
        <end position="288"/>
    </location>
</feature>
<protein>
    <submittedName>
        <fullName evidence="2">Uncharacterized protein</fullName>
    </submittedName>
</protein>
<dbReference type="HOGENOM" id="CLU_965188_0_0_5"/>
<dbReference type="Proteomes" id="UP000001096">
    <property type="component" value="Unassembled WGS sequence"/>
</dbReference>
<feature type="signal peptide" evidence="1">
    <location>
        <begin position="1"/>
        <end position="23"/>
    </location>
</feature>
<dbReference type="PATRIC" id="fig|883078.3.peg.2359"/>
<name>K8PCI0_9BRAD</name>